<keyword evidence="4" id="KW-1185">Reference proteome</keyword>
<evidence type="ECO:0000313" key="3">
    <source>
        <dbReference type="EMBL" id="THH36548.1"/>
    </source>
</evidence>
<gene>
    <name evidence="3" type="ORF">E4021_14875</name>
</gene>
<dbReference type="GO" id="GO:0000156">
    <property type="term" value="F:phosphorelay response regulator activity"/>
    <property type="evidence" value="ECO:0007669"/>
    <property type="project" value="InterPro"/>
</dbReference>
<accession>A0A4S4NEK6</accession>
<organism evidence="3 4">
    <name type="scientific">Neolewinella litorea</name>
    <dbReference type="NCBI Taxonomy" id="2562452"/>
    <lineage>
        <taxon>Bacteria</taxon>
        <taxon>Pseudomonadati</taxon>
        <taxon>Bacteroidota</taxon>
        <taxon>Saprospiria</taxon>
        <taxon>Saprospirales</taxon>
        <taxon>Lewinellaceae</taxon>
        <taxon>Neolewinella</taxon>
    </lineage>
</organism>
<dbReference type="SMART" id="SM00850">
    <property type="entry name" value="LytTR"/>
    <property type="match status" value="1"/>
</dbReference>
<name>A0A4S4NEK6_9BACT</name>
<evidence type="ECO:0000313" key="4">
    <source>
        <dbReference type="Proteomes" id="UP000308528"/>
    </source>
</evidence>
<sequence>MLGSPFPYGRSLGYLLATNLYGCLLGYGILTVFILWGGTTLPGTQADAAPAPAVAPTLSVKIGGLTTLLPVADLRYALAEKPYVALHTADRKYLVSESLNELAGRLSPHGFVRVHKSSVVRLSAITGYLSRRNGDYDLALEGGRTQRLSRHYLEAFVAAVAANTGGQKGYTGQQTQAARLTLLVYANGNVIGNWVDSPPTPERFARVSARMRGGAY</sequence>
<proteinExistence type="predicted"/>
<dbReference type="AlphaFoldDB" id="A0A4S4NEK6"/>
<dbReference type="EMBL" id="SRSF01000008">
    <property type="protein sequence ID" value="THH36548.1"/>
    <property type="molecule type" value="Genomic_DNA"/>
</dbReference>
<dbReference type="PANTHER" id="PTHR37299">
    <property type="entry name" value="TRANSCRIPTIONAL REGULATOR-RELATED"/>
    <property type="match status" value="1"/>
</dbReference>
<keyword evidence="1" id="KW-1133">Transmembrane helix</keyword>
<dbReference type="RefSeq" id="WP_136460167.1">
    <property type="nucleotide sequence ID" value="NZ_SRSF01000008.1"/>
</dbReference>
<keyword evidence="1" id="KW-0812">Transmembrane</keyword>
<dbReference type="Pfam" id="PF04397">
    <property type="entry name" value="LytTR"/>
    <property type="match status" value="1"/>
</dbReference>
<comment type="caution">
    <text evidence="3">The sequence shown here is derived from an EMBL/GenBank/DDBJ whole genome shotgun (WGS) entry which is preliminary data.</text>
</comment>
<dbReference type="GO" id="GO:0003677">
    <property type="term" value="F:DNA binding"/>
    <property type="evidence" value="ECO:0007669"/>
    <property type="project" value="InterPro"/>
</dbReference>
<reference evidence="3 4" key="1">
    <citation type="submission" date="2019-04" db="EMBL/GenBank/DDBJ databases">
        <title>Lewinella litorea sp. nov., isolated from a marine sand.</title>
        <authorList>
            <person name="Yoon J.-H."/>
        </authorList>
    </citation>
    <scope>NUCLEOTIDE SEQUENCE [LARGE SCALE GENOMIC DNA]</scope>
    <source>
        <strain evidence="3 4">HSMS-39</strain>
    </source>
</reference>
<dbReference type="OrthoDB" id="1116942at2"/>
<evidence type="ECO:0000256" key="1">
    <source>
        <dbReference type="SAM" id="Phobius"/>
    </source>
</evidence>
<dbReference type="InterPro" id="IPR046947">
    <property type="entry name" value="LytR-like"/>
</dbReference>
<dbReference type="Gene3D" id="2.40.50.1020">
    <property type="entry name" value="LytTr DNA-binding domain"/>
    <property type="match status" value="1"/>
</dbReference>
<feature type="transmembrane region" description="Helical" evidence="1">
    <location>
        <begin position="12"/>
        <end position="36"/>
    </location>
</feature>
<feature type="domain" description="HTH LytTR-type" evidence="2">
    <location>
        <begin position="58"/>
        <end position="162"/>
    </location>
</feature>
<dbReference type="PROSITE" id="PS50930">
    <property type="entry name" value="HTH_LYTTR"/>
    <property type="match status" value="1"/>
</dbReference>
<dbReference type="Proteomes" id="UP000308528">
    <property type="component" value="Unassembled WGS sequence"/>
</dbReference>
<keyword evidence="1" id="KW-0472">Membrane</keyword>
<dbReference type="PANTHER" id="PTHR37299:SF1">
    <property type="entry name" value="STAGE 0 SPORULATION PROTEIN A HOMOLOG"/>
    <property type="match status" value="1"/>
</dbReference>
<dbReference type="InterPro" id="IPR007492">
    <property type="entry name" value="LytTR_DNA-bd_dom"/>
</dbReference>
<evidence type="ECO:0000259" key="2">
    <source>
        <dbReference type="PROSITE" id="PS50930"/>
    </source>
</evidence>
<protein>
    <submittedName>
        <fullName evidence="3">LytTR family transcriptional regulator</fullName>
    </submittedName>
</protein>